<dbReference type="InterPro" id="IPR001296">
    <property type="entry name" value="Glyco_trans_1"/>
</dbReference>
<name>A0A7W5XXT8_9BACT</name>
<dbReference type="Pfam" id="PF00534">
    <property type="entry name" value="Glycos_transf_1"/>
    <property type="match status" value="1"/>
</dbReference>
<dbReference type="EMBL" id="JACICA010000003">
    <property type="protein sequence ID" value="MBB3702545.1"/>
    <property type="molecule type" value="Genomic_DNA"/>
</dbReference>
<dbReference type="GO" id="GO:0016757">
    <property type="term" value="F:glycosyltransferase activity"/>
    <property type="evidence" value="ECO:0007669"/>
    <property type="project" value="InterPro"/>
</dbReference>
<evidence type="ECO:0000256" key="1">
    <source>
        <dbReference type="ARBA" id="ARBA00022679"/>
    </source>
</evidence>
<evidence type="ECO:0000259" key="3">
    <source>
        <dbReference type="Pfam" id="PF13439"/>
    </source>
</evidence>
<dbReference type="PANTHER" id="PTHR46401">
    <property type="entry name" value="GLYCOSYLTRANSFERASE WBBK-RELATED"/>
    <property type="match status" value="1"/>
</dbReference>
<evidence type="ECO:0000313" key="5">
    <source>
        <dbReference type="Proteomes" id="UP000541425"/>
    </source>
</evidence>
<dbReference type="SUPFAM" id="SSF53756">
    <property type="entry name" value="UDP-Glycosyltransferase/glycogen phosphorylase"/>
    <property type="match status" value="1"/>
</dbReference>
<dbReference type="InterPro" id="IPR028098">
    <property type="entry name" value="Glyco_trans_4-like_N"/>
</dbReference>
<evidence type="ECO:0000313" key="4">
    <source>
        <dbReference type="EMBL" id="MBB3702545.1"/>
    </source>
</evidence>
<dbReference type="Pfam" id="PF13439">
    <property type="entry name" value="Glyco_transf_4"/>
    <property type="match status" value="1"/>
</dbReference>
<sequence>MNVLFDYQTFYIQKIGGVSNCFANLVANMPENIHAEIAVRESDNVHLHGKQLVEGLCPCRLTKNNFLCQRKFPLKHDLFKIFARLFPQQTSLGINKNYAIQRLEEGNYDIFHPTFFDMYFMKHLHGKPFVLTVHDMIPELFFKKSDMQVSRKRELVKHAAHIVAVSENTKRDLVDLLHVPEERITVIYHGAPEDVAYSKIPLFDFKYLLFVGHRTAYKNFRPMVRHLQSFLQRHQDLKLVCTEAPFSADELAFFQELDLVDRIVHFHATDEQLLTLYHHAECFIFPSIYEGFGIPILEAYIGGCPVVLNRKSCFPEIAQDAAIYFDMDETSSNLDEQLELLFSDSAQRTLLLERQTQRLKDFSWKKAATELAEVYERVKNKEPFYI</sequence>
<reference evidence="4 5" key="1">
    <citation type="submission" date="2020-08" db="EMBL/GenBank/DDBJ databases">
        <title>Genomic Encyclopedia of Type Strains, Phase IV (KMG-IV): sequencing the most valuable type-strain genomes for metagenomic binning, comparative biology and taxonomic classification.</title>
        <authorList>
            <person name="Goeker M."/>
        </authorList>
    </citation>
    <scope>NUCLEOTIDE SEQUENCE [LARGE SCALE GENOMIC DNA]</scope>
    <source>
        <strain evidence="4 5">DSM 22548</strain>
    </source>
</reference>
<dbReference type="PANTHER" id="PTHR46401:SF2">
    <property type="entry name" value="GLYCOSYLTRANSFERASE WBBK-RELATED"/>
    <property type="match status" value="1"/>
</dbReference>
<dbReference type="CDD" id="cd03809">
    <property type="entry name" value="GT4_MtfB-like"/>
    <property type="match status" value="1"/>
</dbReference>
<feature type="domain" description="Glycosyl transferase family 1" evidence="2">
    <location>
        <begin position="205"/>
        <end position="348"/>
    </location>
</feature>
<accession>A0A7W5XXT8</accession>
<proteinExistence type="predicted"/>
<gene>
    <name evidence="4" type="ORF">FHS60_001003</name>
</gene>
<protein>
    <submittedName>
        <fullName evidence="4">Glycosyltransferase involved in cell wall biosynthesis</fullName>
    </submittedName>
</protein>
<dbReference type="RefSeq" id="WP_183695699.1">
    <property type="nucleotide sequence ID" value="NZ_JACICA010000003.1"/>
</dbReference>
<comment type="caution">
    <text evidence="4">The sequence shown here is derived from an EMBL/GenBank/DDBJ whole genome shotgun (WGS) entry which is preliminary data.</text>
</comment>
<evidence type="ECO:0000259" key="2">
    <source>
        <dbReference type="Pfam" id="PF00534"/>
    </source>
</evidence>
<dbReference type="GO" id="GO:0009103">
    <property type="term" value="P:lipopolysaccharide biosynthetic process"/>
    <property type="evidence" value="ECO:0007669"/>
    <property type="project" value="TreeGrafter"/>
</dbReference>
<dbReference type="Proteomes" id="UP000541425">
    <property type="component" value="Unassembled WGS sequence"/>
</dbReference>
<dbReference type="AlphaFoldDB" id="A0A7W5XXT8"/>
<feature type="domain" description="Glycosyltransferase subfamily 4-like N-terminal" evidence="3">
    <location>
        <begin position="15"/>
        <end position="191"/>
    </location>
</feature>
<organism evidence="4 5">
    <name type="scientific">Alloprevotella rava</name>
    <dbReference type="NCBI Taxonomy" id="671218"/>
    <lineage>
        <taxon>Bacteria</taxon>
        <taxon>Pseudomonadati</taxon>
        <taxon>Bacteroidota</taxon>
        <taxon>Bacteroidia</taxon>
        <taxon>Bacteroidales</taxon>
        <taxon>Prevotellaceae</taxon>
        <taxon>Alloprevotella</taxon>
    </lineage>
</organism>
<dbReference type="Gene3D" id="3.40.50.2000">
    <property type="entry name" value="Glycogen Phosphorylase B"/>
    <property type="match status" value="2"/>
</dbReference>
<keyword evidence="1 4" id="KW-0808">Transferase</keyword>